<name>G6YAK3_9HYPH</name>
<dbReference type="InterPro" id="IPR020843">
    <property type="entry name" value="ER"/>
</dbReference>
<dbReference type="CDD" id="cd08267">
    <property type="entry name" value="MDR1"/>
    <property type="match status" value="1"/>
</dbReference>
<organism evidence="2 3">
    <name type="scientific">Mesorhizobium amorphae CCNWGS0123</name>
    <dbReference type="NCBI Taxonomy" id="1082933"/>
    <lineage>
        <taxon>Bacteria</taxon>
        <taxon>Pseudomonadati</taxon>
        <taxon>Pseudomonadota</taxon>
        <taxon>Alphaproteobacteria</taxon>
        <taxon>Hyphomicrobiales</taxon>
        <taxon>Phyllobacteriaceae</taxon>
        <taxon>Mesorhizobium</taxon>
    </lineage>
</organism>
<dbReference type="Gene3D" id="3.40.50.720">
    <property type="entry name" value="NAD(P)-binding Rossmann-like Domain"/>
    <property type="match status" value="1"/>
</dbReference>
<dbReference type="SUPFAM" id="SSF50129">
    <property type="entry name" value="GroES-like"/>
    <property type="match status" value="1"/>
</dbReference>
<gene>
    <name evidence="2" type="ORF">MEA186_14877</name>
</gene>
<dbReference type="InterPro" id="IPR036291">
    <property type="entry name" value="NAD(P)-bd_dom_sf"/>
</dbReference>
<evidence type="ECO:0000313" key="3">
    <source>
        <dbReference type="Proteomes" id="UP000002949"/>
    </source>
</evidence>
<dbReference type="InterPro" id="IPR011032">
    <property type="entry name" value="GroES-like_sf"/>
</dbReference>
<dbReference type="PANTHER" id="PTHR44013:SF1">
    <property type="entry name" value="ZINC-TYPE ALCOHOL DEHYDROGENASE-LIKE PROTEIN C16A3.02C"/>
    <property type="match status" value="1"/>
</dbReference>
<dbReference type="SUPFAM" id="SSF51735">
    <property type="entry name" value="NAD(P)-binding Rossmann-fold domains"/>
    <property type="match status" value="1"/>
</dbReference>
<dbReference type="GO" id="GO:0016491">
    <property type="term" value="F:oxidoreductase activity"/>
    <property type="evidence" value="ECO:0007669"/>
    <property type="project" value="InterPro"/>
</dbReference>
<evidence type="ECO:0000313" key="2">
    <source>
        <dbReference type="EMBL" id="EHH11177.1"/>
    </source>
</evidence>
<keyword evidence="3" id="KW-1185">Reference proteome</keyword>
<dbReference type="EMBL" id="AGSN01000112">
    <property type="protein sequence ID" value="EHH11177.1"/>
    <property type="molecule type" value="Genomic_DNA"/>
</dbReference>
<sequence length="296" mass="31095">MRLEDFGLPALAKGEVAVKVKFAATNPIDWKVRQGNLKMLTGKAFPRAMGSDFSGIVLAVGAGVSRLKPGDPVFGLSRLKESGSFGEAVVTNESFVAKKPDELSFEQAACLPTAGVMAWIGLVDKAGLRAGQRVFVNGCTGSVGEAVVQLAQMLGAKVSGSCGADSMRRAQDLDVFPVYDYRQTDLATIGGRFDAVYDTAGTMPVSAGLRLLEGNGALLDIHATPGKFLRAFLNRKLKLFFCTPRADILDGLAAAAVNGKMHMTIGETVSLTESIGLITDLEKGRKIGGKGLIAIG</sequence>
<accession>G6YAK3</accession>
<dbReference type="AlphaFoldDB" id="G6YAK3"/>
<dbReference type="PANTHER" id="PTHR44013">
    <property type="entry name" value="ZINC-TYPE ALCOHOL DEHYDROGENASE-LIKE PROTEIN C16A3.02C"/>
    <property type="match status" value="1"/>
</dbReference>
<protein>
    <submittedName>
        <fullName evidence="2">Alcohol dehydrogenase</fullName>
    </submittedName>
</protein>
<dbReference type="SMART" id="SM00829">
    <property type="entry name" value="PKS_ER"/>
    <property type="match status" value="1"/>
</dbReference>
<feature type="domain" description="Enoyl reductase (ER)" evidence="1">
    <location>
        <begin position="1"/>
        <end position="293"/>
    </location>
</feature>
<dbReference type="Proteomes" id="UP000002949">
    <property type="component" value="Unassembled WGS sequence"/>
</dbReference>
<dbReference type="PATRIC" id="fig|1082933.3.peg.2895"/>
<dbReference type="InterPro" id="IPR013154">
    <property type="entry name" value="ADH-like_N"/>
</dbReference>
<dbReference type="STRING" id="1082933.A6B35_26180"/>
<proteinExistence type="predicted"/>
<dbReference type="Pfam" id="PF08240">
    <property type="entry name" value="ADH_N"/>
    <property type="match status" value="1"/>
</dbReference>
<dbReference type="eggNOG" id="COG0604">
    <property type="taxonomic scope" value="Bacteria"/>
</dbReference>
<dbReference type="InterPro" id="IPR052733">
    <property type="entry name" value="Chloroplast_QOR"/>
</dbReference>
<dbReference type="Pfam" id="PF13602">
    <property type="entry name" value="ADH_zinc_N_2"/>
    <property type="match status" value="1"/>
</dbReference>
<dbReference type="RefSeq" id="WP_006202499.1">
    <property type="nucleotide sequence ID" value="NZ_AGSN01000112.1"/>
</dbReference>
<reference evidence="2 3" key="1">
    <citation type="journal article" date="2012" name="J. Bacteriol.">
        <title>Draft Genome Sequence of Plant Growth-Promoting Rhizobium Mesorhizobium amorphae, Isolated from Zinc-Lead Mine Tailings.</title>
        <authorList>
            <person name="Hao X."/>
            <person name="Lin Y."/>
            <person name="Johnstone L."/>
            <person name="Baltrus D.A."/>
            <person name="Miller S.J."/>
            <person name="Wei G."/>
            <person name="Rensing C."/>
        </authorList>
    </citation>
    <scope>NUCLEOTIDE SEQUENCE [LARGE SCALE GENOMIC DNA]</scope>
    <source>
        <strain evidence="2 3">CCNWGS0123</strain>
    </source>
</reference>
<evidence type="ECO:0000259" key="1">
    <source>
        <dbReference type="SMART" id="SM00829"/>
    </source>
</evidence>
<dbReference type="Gene3D" id="3.90.180.10">
    <property type="entry name" value="Medium-chain alcohol dehydrogenases, catalytic domain"/>
    <property type="match status" value="1"/>
</dbReference>